<protein>
    <recommendedName>
        <fullName evidence="3">thymidine phosphorylase</fullName>
        <ecNumber evidence="3">2.4.2.4</ecNumber>
    </recommendedName>
</protein>
<dbReference type="NCBIfam" id="NF004490">
    <property type="entry name" value="PRK05820.1"/>
    <property type="match status" value="1"/>
</dbReference>
<dbReference type="SUPFAM" id="SSF47648">
    <property type="entry name" value="Nucleoside phosphorylase/phosphoribosyltransferase N-terminal domain"/>
    <property type="match status" value="1"/>
</dbReference>
<dbReference type="Pfam" id="PF07831">
    <property type="entry name" value="PYNP_C"/>
    <property type="match status" value="1"/>
</dbReference>
<feature type="domain" description="Pyrimidine nucleoside phosphorylase C-terminal" evidence="7">
    <location>
        <begin position="344"/>
        <end position="417"/>
    </location>
</feature>
<dbReference type="FunFam" id="3.40.1030.10:FF:000003">
    <property type="entry name" value="Pyrimidine-nucleoside phosphorylase"/>
    <property type="match status" value="1"/>
</dbReference>
<evidence type="ECO:0000256" key="5">
    <source>
        <dbReference type="ARBA" id="ARBA00022679"/>
    </source>
</evidence>
<dbReference type="Gene3D" id="3.90.1170.30">
    <property type="entry name" value="Pyrimidine nucleoside phosphorylase-like, C-terminal domain"/>
    <property type="match status" value="1"/>
</dbReference>
<dbReference type="EMBL" id="DSVQ01000007">
    <property type="protein sequence ID" value="HGT38412.1"/>
    <property type="molecule type" value="Genomic_DNA"/>
</dbReference>
<dbReference type="NCBIfam" id="TIGR02644">
    <property type="entry name" value="Y_phosphoryl"/>
    <property type="match status" value="1"/>
</dbReference>
<dbReference type="Gene3D" id="1.20.970.10">
    <property type="entry name" value="Transferase, Pyrimidine Nucleoside Phosphorylase, Chain C"/>
    <property type="match status" value="1"/>
</dbReference>
<dbReference type="InterPro" id="IPR035902">
    <property type="entry name" value="Nuc_phospho_transferase"/>
</dbReference>
<dbReference type="GO" id="GO:0005829">
    <property type="term" value="C:cytosol"/>
    <property type="evidence" value="ECO:0007669"/>
    <property type="project" value="TreeGrafter"/>
</dbReference>
<comment type="caution">
    <text evidence="8">The sequence shown here is derived from an EMBL/GenBank/DDBJ whole genome shotgun (WGS) entry which is preliminary data.</text>
</comment>
<dbReference type="GO" id="GO:0009032">
    <property type="term" value="F:thymidine phosphorylase activity"/>
    <property type="evidence" value="ECO:0007669"/>
    <property type="project" value="UniProtKB-EC"/>
</dbReference>
<dbReference type="GO" id="GO:0004645">
    <property type="term" value="F:1,4-alpha-oligoglucan phosphorylase activity"/>
    <property type="evidence" value="ECO:0007669"/>
    <property type="project" value="InterPro"/>
</dbReference>
<dbReference type="InterPro" id="IPR036320">
    <property type="entry name" value="Glycosyl_Trfase_fam3_N_dom_sf"/>
</dbReference>
<dbReference type="PROSITE" id="PS00647">
    <property type="entry name" value="THYMID_PHOSPHORYLASE"/>
    <property type="match status" value="1"/>
</dbReference>
<evidence type="ECO:0000256" key="3">
    <source>
        <dbReference type="ARBA" id="ARBA00011892"/>
    </source>
</evidence>
<dbReference type="InterPro" id="IPR036566">
    <property type="entry name" value="PYNP-like_C_sf"/>
</dbReference>
<comment type="similarity">
    <text evidence="1">Belongs to the thymidine/pyrimidine-nucleoside phosphorylase family.</text>
</comment>
<dbReference type="EC" id="2.4.2.4" evidence="3"/>
<comment type="catalytic activity">
    <reaction evidence="6">
        <text>thymidine + phosphate = 2-deoxy-alpha-D-ribose 1-phosphate + thymine</text>
        <dbReference type="Rhea" id="RHEA:16037"/>
        <dbReference type="ChEBI" id="CHEBI:17748"/>
        <dbReference type="ChEBI" id="CHEBI:17821"/>
        <dbReference type="ChEBI" id="CHEBI:43474"/>
        <dbReference type="ChEBI" id="CHEBI:57259"/>
        <dbReference type="EC" id="2.4.2.4"/>
    </reaction>
</comment>
<dbReference type="InterPro" id="IPR000312">
    <property type="entry name" value="Glycosyl_Trfase_fam3"/>
</dbReference>
<dbReference type="SUPFAM" id="SSF52418">
    <property type="entry name" value="Nucleoside phosphorylase/phosphoribosyltransferase catalytic domain"/>
    <property type="match status" value="1"/>
</dbReference>
<dbReference type="InterPro" id="IPR000053">
    <property type="entry name" value="Thymidine/pyrmidine_PPase"/>
</dbReference>
<dbReference type="Pfam" id="PF00591">
    <property type="entry name" value="Glycos_transf_3"/>
    <property type="match status" value="1"/>
</dbReference>
<evidence type="ECO:0000313" key="8">
    <source>
        <dbReference type="EMBL" id="HGT38412.1"/>
    </source>
</evidence>
<sequence length="442" mass="46463">MTLPPPAQLIARKRDGYPLEEVEISAFVQGFARGEIPDYQMAALAMAIYFRGLSLTETKHLTSAMLRTGQVLHWTPGGPPKVDKHSTGGLGDKISLILAPLLACCGVQVPMISGRGLGATGGTLDKLESIPGFRTDLSVAEICEVTERIGCVITGQTDDLVPADKWLYALRDVTATVPSIPLITASILSKKLAESLDALVLDVKVGSGAFMKTEAEARALAASLVAVGREAGLRVAALLTDMHQPLGRMVGNAVEVHEALAVLRGEVPPDTDLRRLTLALGSEALLLAKAAPSSDDAARRLERALDSGEAYGKFRDMVRAQGGDLEAPRPIAPASEVVADQEGFLAAIDGEALGWAVVSLGGGRRQATDAVDHAVGLEMLARLGDRIARGQPLVRVFAPEDKAVAAREAIRAALSIAPERPPPRPLIVGRIAADPPAPESGR</sequence>
<dbReference type="Gene3D" id="3.40.1030.10">
    <property type="entry name" value="Nucleoside phosphorylase/phosphoribosyltransferase catalytic domain"/>
    <property type="match status" value="1"/>
</dbReference>
<dbReference type="PANTHER" id="PTHR10515:SF0">
    <property type="entry name" value="THYMIDINE PHOSPHORYLASE"/>
    <property type="match status" value="1"/>
</dbReference>
<dbReference type="InterPro" id="IPR018090">
    <property type="entry name" value="Pyrmidine_PPas_bac/euk"/>
</dbReference>
<dbReference type="InterPro" id="IPR017872">
    <property type="entry name" value="Pyrmidine_PPase_CS"/>
</dbReference>
<dbReference type="Pfam" id="PF02885">
    <property type="entry name" value="Glycos_trans_3N"/>
    <property type="match status" value="1"/>
</dbReference>
<organism evidence="8">
    <name type="scientific">Schlesneria paludicola</name>
    <dbReference type="NCBI Taxonomy" id="360056"/>
    <lineage>
        <taxon>Bacteria</taxon>
        <taxon>Pseudomonadati</taxon>
        <taxon>Planctomycetota</taxon>
        <taxon>Planctomycetia</taxon>
        <taxon>Planctomycetales</taxon>
        <taxon>Planctomycetaceae</taxon>
        <taxon>Schlesneria</taxon>
    </lineage>
</organism>
<keyword evidence="4 8" id="KW-0328">Glycosyltransferase</keyword>
<dbReference type="GO" id="GO:0006206">
    <property type="term" value="P:pyrimidine nucleobase metabolic process"/>
    <property type="evidence" value="ECO:0007669"/>
    <property type="project" value="InterPro"/>
</dbReference>
<dbReference type="PANTHER" id="PTHR10515">
    <property type="entry name" value="THYMIDINE PHOSPHORYLASE"/>
    <property type="match status" value="1"/>
</dbReference>
<proteinExistence type="inferred from homology"/>
<evidence type="ECO:0000256" key="4">
    <source>
        <dbReference type="ARBA" id="ARBA00022676"/>
    </source>
</evidence>
<dbReference type="InterPro" id="IPR017459">
    <property type="entry name" value="Glycosyl_Trfase_fam3_N_dom"/>
</dbReference>
<dbReference type="InterPro" id="IPR013102">
    <property type="entry name" value="PYNP_C"/>
</dbReference>
<dbReference type="AlphaFoldDB" id="A0A7C4LJA1"/>
<evidence type="ECO:0000259" key="7">
    <source>
        <dbReference type="SMART" id="SM00941"/>
    </source>
</evidence>
<evidence type="ECO:0000256" key="2">
    <source>
        <dbReference type="ARBA" id="ARBA00011738"/>
    </source>
</evidence>
<keyword evidence="5 8" id="KW-0808">Transferase</keyword>
<evidence type="ECO:0000256" key="6">
    <source>
        <dbReference type="ARBA" id="ARBA00048550"/>
    </source>
</evidence>
<dbReference type="SUPFAM" id="SSF54680">
    <property type="entry name" value="Pyrimidine nucleoside phosphorylase C-terminal domain"/>
    <property type="match status" value="1"/>
</dbReference>
<evidence type="ECO:0000256" key="1">
    <source>
        <dbReference type="ARBA" id="ARBA00006915"/>
    </source>
</evidence>
<name>A0A7C4LJA1_9PLAN</name>
<dbReference type="SMART" id="SM00941">
    <property type="entry name" value="PYNP_C"/>
    <property type="match status" value="1"/>
</dbReference>
<comment type="subunit">
    <text evidence="2">Homodimer.</text>
</comment>
<accession>A0A7C4LJA1</accession>
<reference evidence="8" key="1">
    <citation type="journal article" date="2020" name="mSystems">
        <title>Genome- and Community-Level Interaction Insights into Carbon Utilization and Element Cycling Functions of Hydrothermarchaeota in Hydrothermal Sediment.</title>
        <authorList>
            <person name="Zhou Z."/>
            <person name="Liu Y."/>
            <person name="Xu W."/>
            <person name="Pan J."/>
            <person name="Luo Z.H."/>
            <person name="Li M."/>
        </authorList>
    </citation>
    <scope>NUCLEOTIDE SEQUENCE [LARGE SCALE GENOMIC DNA]</scope>
    <source>
        <strain evidence="8">SpSt-508</strain>
    </source>
</reference>
<dbReference type="GO" id="GO:0006213">
    <property type="term" value="P:pyrimidine nucleoside metabolic process"/>
    <property type="evidence" value="ECO:0007669"/>
    <property type="project" value="InterPro"/>
</dbReference>
<gene>
    <name evidence="8" type="ORF">ENS64_04005</name>
</gene>
<dbReference type="PIRSF" id="PIRSF000478">
    <property type="entry name" value="TP_PyNP"/>
    <property type="match status" value="1"/>
</dbReference>